<dbReference type="RefSeq" id="WP_264505404.1">
    <property type="nucleotide sequence ID" value="NZ_JAPDFL010000001.1"/>
</dbReference>
<keyword evidence="2" id="KW-1185">Reference proteome</keyword>
<evidence type="ECO:0000313" key="2">
    <source>
        <dbReference type="Proteomes" id="UP001208938"/>
    </source>
</evidence>
<proteinExistence type="predicted"/>
<gene>
    <name evidence="1" type="ORF">OKW52_09025</name>
</gene>
<dbReference type="EMBL" id="JAPDFL010000001">
    <property type="protein sequence ID" value="MCW1932395.1"/>
    <property type="molecule type" value="Genomic_DNA"/>
</dbReference>
<accession>A0ABT3GY26</accession>
<evidence type="ECO:0008006" key="3">
    <source>
        <dbReference type="Google" id="ProtNLM"/>
    </source>
</evidence>
<name>A0ABT3GY26_9RHOB</name>
<protein>
    <recommendedName>
        <fullName evidence="3">Flagellar biosynthesis protein</fullName>
    </recommendedName>
</protein>
<dbReference type="Proteomes" id="UP001208938">
    <property type="component" value="Unassembled WGS sequence"/>
</dbReference>
<reference evidence="1 2" key="1">
    <citation type="submission" date="2022-10" db="EMBL/GenBank/DDBJ databases">
        <title>Pararhodobacter sp. nov., isolated from marine algae.</title>
        <authorList>
            <person name="Choi B.J."/>
            <person name="Kim J.M."/>
            <person name="Lee J.K."/>
            <person name="Choi D.G."/>
            <person name="Jeon C.O."/>
        </authorList>
    </citation>
    <scope>NUCLEOTIDE SEQUENCE [LARGE SCALE GENOMIC DNA]</scope>
    <source>
        <strain evidence="1 2">ZQ420</strain>
    </source>
</reference>
<organism evidence="1 2">
    <name type="scientific">Pararhodobacter zhoushanensis</name>
    <dbReference type="NCBI Taxonomy" id="2479545"/>
    <lineage>
        <taxon>Bacteria</taxon>
        <taxon>Pseudomonadati</taxon>
        <taxon>Pseudomonadota</taxon>
        <taxon>Alphaproteobacteria</taxon>
        <taxon>Rhodobacterales</taxon>
        <taxon>Paracoccaceae</taxon>
        <taxon>Pararhodobacter</taxon>
    </lineage>
</organism>
<evidence type="ECO:0000313" key="1">
    <source>
        <dbReference type="EMBL" id="MCW1932395.1"/>
    </source>
</evidence>
<comment type="caution">
    <text evidence="1">The sequence shown here is derived from an EMBL/GenBank/DDBJ whole genome shotgun (WGS) entry which is preliminary data.</text>
</comment>
<sequence>MPHPLKLEVFETADTPEGPALLMPEEIEDIRLNAYERGYLAGWDDGGQQVQTDETARREAIERQAEQLNFTYHEARGHVLKALLPMLEGMLSCVLPTLARASIVPLAIEHLTPLAHGAADAPLTLRVPSGSRDAYLAAFEGLVLPPLDLVETDDLAEGQALFVLGEAETHIDLTHAAEEIRRAIDRFYLIQTEESQLA</sequence>